<name>A0ABT4BV35_9FIRM</name>
<protein>
    <submittedName>
        <fullName evidence="2">Glycohydrolase toxin TNT-related protein</fullName>
    </submittedName>
</protein>
<dbReference type="EMBL" id="JAPOHA010000011">
    <property type="protein sequence ID" value="MCY1714744.1"/>
    <property type="molecule type" value="Genomic_DNA"/>
</dbReference>
<feature type="non-terminal residue" evidence="2">
    <location>
        <position position="1"/>
    </location>
</feature>
<evidence type="ECO:0000313" key="3">
    <source>
        <dbReference type="Proteomes" id="UP001082703"/>
    </source>
</evidence>
<organism evidence="2 3">
    <name type="scientific">Caproiciproducens galactitolivorans</name>
    <dbReference type="NCBI Taxonomy" id="642589"/>
    <lineage>
        <taxon>Bacteria</taxon>
        <taxon>Bacillati</taxon>
        <taxon>Bacillota</taxon>
        <taxon>Clostridia</taxon>
        <taxon>Eubacteriales</taxon>
        <taxon>Acutalibacteraceae</taxon>
        <taxon>Caproiciproducens</taxon>
    </lineage>
</organism>
<gene>
    <name evidence="2" type="ORF">OUY18_10815</name>
</gene>
<feature type="domain" description="TNT" evidence="1">
    <location>
        <begin position="139"/>
        <end position="186"/>
    </location>
</feature>
<proteinExistence type="predicted"/>
<dbReference type="Pfam" id="PF14021">
    <property type="entry name" value="TNT"/>
    <property type="match status" value="1"/>
</dbReference>
<sequence>IAAGEVIFAGIAKYAEKGLAKSVINEVKTAENPEIVGKETKEIIEGGLKPTKELVKESTCTSNELYNYLQKNVDSNAAKNFQKESAWPEGVQIPKNSSVLNADGTISWDLAKNGGYTLDSNGNAIKKTLTDAKCIKEYLPEGKIIDRYGNSSGRYVSPVNSNPYSYSQRSLPYVEDISNYHQYKVTITVILVK</sequence>
<dbReference type="InterPro" id="IPR025331">
    <property type="entry name" value="TNT"/>
</dbReference>
<keyword evidence="3" id="KW-1185">Reference proteome</keyword>
<evidence type="ECO:0000313" key="2">
    <source>
        <dbReference type="EMBL" id="MCY1714744.1"/>
    </source>
</evidence>
<comment type="caution">
    <text evidence="2">The sequence shown here is derived from an EMBL/GenBank/DDBJ whole genome shotgun (WGS) entry which is preliminary data.</text>
</comment>
<dbReference type="Proteomes" id="UP001082703">
    <property type="component" value="Unassembled WGS sequence"/>
</dbReference>
<reference evidence="2 3" key="1">
    <citation type="submission" date="2022-11" db="EMBL/GenBank/DDBJ databases">
        <authorList>
            <person name="Caiyu Z."/>
        </authorList>
    </citation>
    <scope>NUCLEOTIDE SEQUENCE [LARGE SCALE GENOMIC DNA]</scope>
    <source>
        <strain evidence="2 3">YR-4</strain>
    </source>
</reference>
<evidence type="ECO:0000259" key="1">
    <source>
        <dbReference type="Pfam" id="PF14021"/>
    </source>
</evidence>
<dbReference type="RefSeq" id="WP_268058803.1">
    <property type="nucleotide sequence ID" value="NZ_JAPOHA010000011.1"/>
</dbReference>
<accession>A0ABT4BV35</accession>